<keyword evidence="4" id="KW-0677">Repeat</keyword>
<accession>A0A9N9JLY1</accession>
<sequence length="376" mass="41375">MADQEEFVEHDEIIEEHVLDEQDDGPMPMDDDEYIDNDEAEDEISINETSNEGLVELIDDSVQGFFGHKDSVYAIDMHPIDENIVVSGGGDEKSFLWRSDTGEQICELLGHKDTVQSVLFSKDGQYVASGGMDGKIFVWKVESNELITSLEGPEEVMWLDWHPKGTVLLAGSNDATIWMWQIPSGNCMNVFSGHSGPVTAGQFTPDGKKIATGSEDSSLILWDPKTAAATLKISGGDARFHKEGITSLAINKESTLILTGSTDNSAILVNLSNGTILGCLENHTESVETVGFCNVLPLSATGSVDNKLNIWDINTMRLRQTCHHEDAIIKLQWHFDSPLLTTCSADRTVRTWDGRTGNNVRTWRGHQDSILGFSLS</sequence>
<dbReference type="InterPro" id="IPR015943">
    <property type="entry name" value="WD40/YVTN_repeat-like_dom_sf"/>
</dbReference>
<dbReference type="EMBL" id="CAJVQA010025154">
    <property type="protein sequence ID" value="CAG8785072.1"/>
    <property type="molecule type" value="Genomic_DNA"/>
</dbReference>
<dbReference type="Proteomes" id="UP000789759">
    <property type="component" value="Unassembled WGS sequence"/>
</dbReference>
<evidence type="ECO:0000256" key="2">
    <source>
        <dbReference type="ARBA" id="ARBA00022490"/>
    </source>
</evidence>
<protein>
    <submittedName>
        <fullName evidence="7">1228_t:CDS:1</fullName>
    </submittedName>
</protein>
<keyword evidence="2" id="KW-0963">Cytoplasm</keyword>
<evidence type="ECO:0000256" key="1">
    <source>
        <dbReference type="ARBA" id="ARBA00004496"/>
    </source>
</evidence>
<feature type="compositionally biased region" description="Acidic residues" evidence="6">
    <location>
        <begin position="1"/>
        <end position="14"/>
    </location>
</feature>
<keyword evidence="8" id="KW-1185">Reference proteome</keyword>
<dbReference type="InterPro" id="IPR036322">
    <property type="entry name" value="WD40_repeat_dom_sf"/>
</dbReference>
<proteinExistence type="predicted"/>
<dbReference type="InterPro" id="IPR001680">
    <property type="entry name" value="WD40_rpt"/>
</dbReference>
<dbReference type="InterPro" id="IPR019775">
    <property type="entry name" value="WD40_repeat_CS"/>
</dbReference>
<name>A0A9N9JLY1_9GLOM</name>
<feature type="repeat" description="WD" evidence="5">
    <location>
        <begin position="191"/>
        <end position="232"/>
    </location>
</feature>
<dbReference type="PROSITE" id="PS50294">
    <property type="entry name" value="WD_REPEATS_REGION"/>
    <property type="match status" value="4"/>
</dbReference>
<organism evidence="7 8">
    <name type="scientific">Cetraspora pellucida</name>
    <dbReference type="NCBI Taxonomy" id="1433469"/>
    <lineage>
        <taxon>Eukaryota</taxon>
        <taxon>Fungi</taxon>
        <taxon>Fungi incertae sedis</taxon>
        <taxon>Mucoromycota</taxon>
        <taxon>Glomeromycotina</taxon>
        <taxon>Glomeromycetes</taxon>
        <taxon>Diversisporales</taxon>
        <taxon>Gigasporaceae</taxon>
        <taxon>Cetraspora</taxon>
    </lineage>
</organism>
<evidence type="ECO:0000256" key="5">
    <source>
        <dbReference type="PROSITE-ProRule" id="PRU00221"/>
    </source>
</evidence>
<dbReference type="InterPro" id="IPR020472">
    <property type="entry name" value="WD40_PAC1"/>
</dbReference>
<dbReference type="SMART" id="SM00320">
    <property type="entry name" value="WD40"/>
    <property type="match status" value="7"/>
</dbReference>
<feature type="non-terminal residue" evidence="7">
    <location>
        <position position="376"/>
    </location>
</feature>
<comment type="subcellular location">
    <subcellularLocation>
        <location evidence="1">Cytoplasm</location>
    </subcellularLocation>
</comment>
<feature type="compositionally biased region" description="Acidic residues" evidence="6">
    <location>
        <begin position="21"/>
        <end position="33"/>
    </location>
</feature>
<dbReference type="InterPro" id="IPR051179">
    <property type="entry name" value="WD_repeat_multifunction"/>
</dbReference>
<feature type="repeat" description="WD" evidence="5">
    <location>
        <begin position="159"/>
        <end position="190"/>
    </location>
</feature>
<evidence type="ECO:0000256" key="6">
    <source>
        <dbReference type="SAM" id="MobiDB-lite"/>
    </source>
</evidence>
<dbReference type="AlphaFoldDB" id="A0A9N9JLY1"/>
<reference evidence="7" key="1">
    <citation type="submission" date="2021-06" db="EMBL/GenBank/DDBJ databases">
        <authorList>
            <person name="Kallberg Y."/>
            <person name="Tangrot J."/>
            <person name="Rosling A."/>
        </authorList>
    </citation>
    <scope>NUCLEOTIDE SEQUENCE</scope>
    <source>
        <strain evidence="7">FL966</strain>
    </source>
</reference>
<gene>
    <name evidence="7" type="ORF">CPELLU_LOCUS16633</name>
</gene>
<dbReference type="PANTHER" id="PTHR19857">
    <property type="entry name" value="MITOCHONDRIAL DIVISION PROTEIN 1-RELATED"/>
    <property type="match status" value="1"/>
</dbReference>
<dbReference type="FunFam" id="2.130.10.10:FF:000074">
    <property type="entry name" value="Angio-associated migratory cell protein-like protein"/>
    <property type="match status" value="1"/>
</dbReference>
<feature type="repeat" description="WD" evidence="5">
    <location>
        <begin position="321"/>
        <end position="362"/>
    </location>
</feature>
<evidence type="ECO:0000256" key="3">
    <source>
        <dbReference type="ARBA" id="ARBA00022574"/>
    </source>
</evidence>
<dbReference type="PANTHER" id="PTHR19857:SF8">
    <property type="entry name" value="ANGIO-ASSOCIATED MIGRATORY CELL PROTEIN"/>
    <property type="match status" value="1"/>
</dbReference>
<evidence type="ECO:0000256" key="4">
    <source>
        <dbReference type="ARBA" id="ARBA00022737"/>
    </source>
</evidence>
<dbReference type="CDD" id="cd00200">
    <property type="entry name" value="WD40"/>
    <property type="match status" value="1"/>
</dbReference>
<dbReference type="GO" id="GO:0005737">
    <property type="term" value="C:cytoplasm"/>
    <property type="evidence" value="ECO:0007669"/>
    <property type="project" value="UniProtKB-SubCell"/>
</dbReference>
<dbReference type="PROSITE" id="PS00678">
    <property type="entry name" value="WD_REPEATS_1"/>
    <property type="match status" value="1"/>
</dbReference>
<dbReference type="SUPFAM" id="SSF50978">
    <property type="entry name" value="WD40 repeat-like"/>
    <property type="match status" value="1"/>
</dbReference>
<dbReference type="Gene3D" id="2.130.10.10">
    <property type="entry name" value="YVTN repeat-like/Quinoprotein amine dehydrogenase"/>
    <property type="match status" value="1"/>
</dbReference>
<keyword evidence="3 5" id="KW-0853">WD repeat</keyword>
<comment type="caution">
    <text evidence="7">The sequence shown here is derived from an EMBL/GenBank/DDBJ whole genome shotgun (WGS) entry which is preliminary data.</text>
</comment>
<evidence type="ECO:0000313" key="8">
    <source>
        <dbReference type="Proteomes" id="UP000789759"/>
    </source>
</evidence>
<feature type="repeat" description="WD" evidence="5">
    <location>
        <begin position="65"/>
        <end position="107"/>
    </location>
</feature>
<dbReference type="PROSITE" id="PS50082">
    <property type="entry name" value="WD_REPEATS_2"/>
    <property type="match status" value="6"/>
</dbReference>
<feature type="region of interest" description="Disordered" evidence="6">
    <location>
        <begin position="1"/>
        <end position="33"/>
    </location>
</feature>
<evidence type="ECO:0000313" key="7">
    <source>
        <dbReference type="EMBL" id="CAG8785072.1"/>
    </source>
</evidence>
<dbReference type="Pfam" id="PF00400">
    <property type="entry name" value="WD40"/>
    <property type="match status" value="7"/>
</dbReference>
<feature type="repeat" description="WD" evidence="5">
    <location>
        <begin position="108"/>
        <end position="149"/>
    </location>
</feature>
<dbReference type="OrthoDB" id="10261640at2759"/>
<dbReference type="PRINTS" id="PR00320">
    <property type="entry name" value="GPROTEINBRPT"/>
</dbReference>
<feature type="repeat" description="WD" evidence="5">
    <location>
        <begin position="280"/>
        <end position="321"/>
    </location>
</feature>